<accession>A0A7C4PHU7</accession>
<proteinExistence type="predicted"/>
<sequence>MNLSSDRDDDFAHAVDLIQQGNFEEADTLMDDEISRIPWTLILAAHLEWNRGNLQEAARYLRAVTLIARESLVELWAWHNLRRLGKTPPQSIANKVLGIIVEVPIDDRTSDLFATYADGTARYINHQGGTILWDTYDDTITPMIFEGIQMARPMGQLEQFHSEEPVSDGEVRLTILTPAGMYIWEGSPEDGSDVARLFTNQALLLKALVRLVLNKKGYESPDEL</sequence>
<reference evidence="1" key="1">
    <citation type="journal article" date="2020" name="mSystems">
        <title>Genome- and Community-Level Interaction Insights into Carbon Utilization and Element Cycling Functions of Hydrothermarchaeota in Hydrothermal Sediment.</title>
        <authorList>
            <person name="Zhou Z."/>
            <person name="Liu Y."/>
            <person name="Xu W."/>
            <person name="Pan J."/>
            <person name="Luo Z.H."/>
            <person name="Li M."/>
        </authorList>
    </citation>
    <scope>NUCLEOTIDE SEQUENCE [LARGE SCALE GENOMIC DNA]</scope>
    <source>
        <strain evidence="1">SpSt-573</strain>
    </source>
</reference>
<organism evidence="1">
    <name type="scientific">Anaerolinea thermolimosa</name>
    <dbReference type="NCBI Taxonomy" id="229919"/>
    <lineage>
        <taxon>Bacteria</taxon>
        <taxon>Bacillati</taxon>
        <taxon>Chloroflexota</taxon>
        <taxon>Anaerolineae</taxon>
        <taxon>Anaerolineales</taxon>
        <taxon>Anaerolineaceae</taxon>
        <taxon>Anaerolinea</taxon>
    </lineage>
</organism>
<name>A0A7C4PHU7_9CHLR</name>
<protein>
    <recommendedName>
        <fullName evidence="2">Tetratricopeptide repeat protein</fullName>
    </recommendedName>
</protein>
<evidence type="ECO:0000313" key="1">
    <source>
        <dbReference type="EMBL" id="HGS20743.1"/>
    </source>
</evidence>
<dbReference type="AlphaFoldDB" id="A0A7C4PHU7"/>
<comment type="caution">
    <text evidence="1">The sequence shown here is derived from an EMBL/GenBank/DDBJ whole genome shotgun (WGS) entry which is preliminary data.</text>
</comment>
<dbReference type="EMBL" id="DSYK01000134">
    <property type="protein sequence ID" value="HGS20743.1"/>
    <property type="molecule type" value="Genomic_DNA"/>
</dbReference>
<evidence type="ECO:0008006" key="2">
    <source>
        <dbReference type="Google" id="ProtNLM"/>
    </source>
</evidence>
<gene>
    <name evidence="1" type="ORF">ENT37_02610</name>
</gene>